<dbReference type="AlphaFoldDB" id="A0A382ZYD1"/>
<organism evidence="1">
    <name type="scientific">marine metagenome</name>
    <dbReference type="NCBI Taxonomy" id="408172"/>
    <lineage>
        <taxon>unclassified sequences</taxon>
        <taxon>metagenomes</taxon>
        <taxon>ecological metagenomes</taxon>
    </lineage>
</organism>
<evidence type="ECO:0000313" key="1">
    <source>
        <dbReference type="EMBL" id="SVE00461.1"/>
    </source>
</evidence>
<sequence length="90" mass="10340">TPNAKHAMGVWAAQQPSKGFKQAGYGRFRFENEKVVKWNCVFREKHAVNVPPGDYSYRCYVLVGSMKDVTNTMIALRQRHIHGTRVKNCK</sequence>
<name>A0A382ZYD1_9ZZZZ</name>
<proteinExistence type="predicted"/>
<reference evidence="1" key="1">
    <citation type="submission" date="2018-05" db="EMBL/GenBank/DDBJ databases">
        <authorList>
            <person name="Lanie J.A."/>
            <person name="Ng W.-L."/>
            <person name="Kazmierczak K.M."/>
            <person name="Andrzejewski T.M."/>
            <person name="Davidsen T.M."/>
            <person name="Wayne K.J."/>
            <person name="Tettelin H."/>
            <person name="Glass J.I."/>
            <person name="Rusch D."/>
            <person name="Podicherti R."/>
            <person name="Tsui H.-C.T."/>
            <person name="Winkler M.E."/>
        </authorList>
    </citation>
    <scope>NUCLEOTIDE SEQUENCE</scope>
</reference>
<gene>
    <name evidence="1" type="ORF">METZ01_LOCUS453315</name>
</gene>
<dbReference type="EMBL" id="UINC01187635">
    <property type="protein sequence ID" value="SVE00461.1"/>
    <property type="molecule type" value="Genomic_DNA"/>
</dbReference>
<accession>A0A382ZYD1</accession>
<feature type="non-terminal residue" evidence="1">
    <location>
        <position position="1"/>
    </location>
</feature>
<protein>
    <submittedName>
        <fullName evidence="1">Uncharacterized protein</fullName>
    </submittedName>
</protein>